<dbReference type="EMBL" id="MUYA01000009">
    <property type="protein sequence ID" value="OOR98771.1"/>
    <property type="molecule type" value="Genomic_DNA"/>
</dbReference>
<feature type="transmembrane region" description="Helical" evidence="1">
    <location>
        <begin position="248"/>
        <end position="270"/>
    </location>
</feature>
<keyword evidence="1" id="KW-1133">Transmembrane helix</keyword>
<proteinExistence type="predicted"/>
<evidence type="ECO:0000313" key="3">
    <source>
        <dbReference type="EMBL" id="OOR98771.1"/>
    </source>
</evidence>
<feature type="transmembrane region" description="Helical" evidence="1">
    <location>
        <begin position="21"/>
        <end position="44"/>
    </location>
</feature>
<comment type="caution">
    <text evidence="3">The sequence shown here is derived from an EMBL/GenBank/DDBJ whole genome shotgun (WGS) entry which is preliminary data.</text>
</comment>
<dbReference type="Pfam" id="PF01757">
    <property type="entry name" value="Acyl_transf_3"/>
    <property type="match status" value="1"/>
</dbReference>
<keyword evidence="1" id="KW-0812">Transmembrane</keyword>
<feature type="domain" description="Acyltransferase 3" evidence="2">
    <location>
        <begin position="14"/>
        <end position="338"/>
    </location>
</feature>
<dbReference type="Proteomes" id="UP000190867">
    <property type="component" value="Unassembled WGS sequence"/>
</dbReference>
<feature type="transmembrane region" description="Helical" evidence="1">
    <location>
        <begin position="215"/>
        <end position="236"/>
    </location>
</feature>
<dbReference type="AlphaFoldDB" id="A0A1T0ARD6"/>
<gene>
    <name evidence="3" type="ORF">B0187_07810</name>
</gene>
<evidence type="ECO:0000259" key="2">
    <source>
        <dbReference type="Pfam" id="PF01757"/>
    </source>
</evidence>
<feature type="transmembrane region" description="Helical" evidence="1">
    <location>
        <begin position="182"/>
        <end position="203"/>
    </location>
</feature>
<accession>A0A1T0ARD6</accession>
<feature type="transmembrane region" description="Helical" evidence="1">
    <location>
        <begin position="90"/>
        <end position="110"/>
    </location>
</feature>
<dbReference type="GO" id="GO:0016747">
    <property type="term" value="F:acyltransferase activity, transferring groups other than amino-acyl groups"/>
    <property type="evidence" value="ECO:0007669"/>
    <property type="project" value="InterPro"/>
</dbReference>
<keyword evidence="1" id="KW-0472">Membrane</keyword>
<feature type="transmembrane region" description="Helical" evidence="1">
    <location>
        <begin position="130"/>
        <end position="150"/>
    </location>
</feature>
<keyword evidence="4" id="KW-1185">Reference proteome</keyword>
<protein>
    <recommendedName>
        <fullName evidence="2">Acyltransferase 3 domain-containing protein</fullName>
    </recommendedName>
</protein>
<sequence length="368" mass="42498">MRNPQSAIRNERNIGIDLLKIISMLMIIILHLEGHGGLLASVKYDQNNLFFSNYSLAWLLEILAFGAVNCYAIASGYLSWNSQQSYAKLAYFWLQILFYSLIITFLFSLYHNISIKEWISSFFPITHRKYWYASAYFGLFLLMPILNIYLQKVNKNALKVNLIVMLVLIVILPTYFKKDPYIVSNGYSVLWLGLMYLVGGYLAKFGINLKKEYAISLFIFFSILTWLNKIVVEYFNNAYAMKIEMINLISYTSPTIVFAALCLVIFCTQIKIASEKLAKLIILFSSASFGVYLIHEHNLVRSNFIVGISKTFAQDNVLLMLIKIIGIALLIFILCALIDIQREKLFKKLGVLDKLRKIEQRFKQYLQS</sequence>
<reference evidence="3 4" key="1">
    <citation type="submission" date="2017-02" db="EMBL/GenBank/DDBJ databases">
        <title>Draft genome sequence of Haemophilus paracuniculus CCUG 43573 type strain.</title>
        <authorList>
            <person name="Engstrom-Jakobsson H."/>
            <person name="Salva-Serra F."/>
            <person name="Thorell K."/>
            <person name="Gonzales-Siles L."/>
            <person name="Karlsson R."/>
            <person name="Boulund F."/>
            <person name="Engstrand L."/>
            <person name="Kristiansson E."/>
            <person name="Moore E."/>
        </authorList>
    </citation>
    <scope>NUCLEOTIDE SEQUENCE [LARGE SCALE GENOMIC DNA]</scope>
    <source>
        <strain evidence="3 4">CCUG 43573</strain>
    </source>
</reference>
<dbReference type="InterPro" id="IPR002656">
    <property type="entry name" value="Acyl_transf_3_dom"/>
</dbReference>
<feature type="transmembrane region" description="Helical" evidence="1">
    <location>
        <begin position="277"/>
        <end position="295"/>
    </location>
</feature>
<evidence type="ECO:0000313" key="4">
    <source>
        <dbReference type="Proteomes" id="UP000190867"/>
    </source>
</evidence>
<feature type="transmembrane region" description="Helical" evidence="1">
    <location>
        <begin position="317"/>
        <end position="338"/>
    </location>
</feature>
<evidence type="ECO:0000256" key="1">
    <source>
        <dbReference type="SAM" id="Phobius"/>
    </source>
</evidence>
<feature type="transmembrane region" description="Helical" evidence="1">
    <location>
        <begin position="157"/>
        <end position="176"/>
    </location>
</feature>
<organism evidence="3 4">
    <name type="scientific">Haemophilus paracuniculus</name>
    <dbReference type="NCBI Taxonomy" id="734"/>
    <lineage>
        <taxon>Bacteria</taxon>
        <taxon>Pseudomonadati</taxon>
        <taxon>Pseudomonadota</taxon>
        <taxon>Gammaproteobacteria</taxon>
        <taxon>Pasteurellales</taxon>
        <taxon>Pasteurellaceae</taxon>
        <taxon>Haemophilus</taxon>
    </lineage>
</organism>
<feature type="transmembrane region" description="Helical" evidence="1">
    <location>
        <begin position="56"/>
        <end position="78"/>
    </location>
</feature>
<name>A0A1T0ARD6_9PAST</name>